<feature type="active site" evidence="11">
    <location>
        <position position="578"/>
    </location>
</feature>
<dbReference type="SUPFAM" id="SSF51735">
    <property type="entry name" value="NAD(P)-binding Rossmann-fold domains"/>
    <property type="match status" value="1"/>
</dbReference>
<evidence type="ECO:0000256" key="3">
    <source>
        <dbReference type="ARBA" id="ARBA00007658"/>
    </source>
</evidence>
<evidence type="ECO:0000256" key="5">
    <source>
        <dbReference type="ARBA" id="ARBA00022801"/>
    </source>
</evidence>
<comment type="catalytic activity">
    <reaction evidence="10">
        <text>N(4)-(alpha-D-Man-(1-&gt;2)-alpha-D-Man-(1-&gt;2)-alpha-D-Man-(1-&gt;3)-[alpha-D-Man-(1-&gt;2)-alpha-D-Man-(1-&gt;3)-[alpha-D-Man-(1-&gt;2)-alpha-D-Man-(1-&gt;6)]-alpha-D-Man-(1-&gt;6)]-beta-D-Man-(1-&gt;4)-beta-D-GlcNAc-(1-&gt;4)-beta-D-GlcNAc)-L-asparaginyl-[protein] (N-glucan mannose isomer 9A1,2,3B1,2,3) + 4 H2O = N(4)-(alpha-D-Man-(1-&gt;3)-[alpha-D-Man-(1-&gt;3)-[alpha-D-Man-(1-&gt;6)]-alpha-D-Man-(1-&gt;6)]-beta-D-Man-(1-&gt;4)-beta-D-GlcNAc-(1-&gt;4)-beta-D-GlcNAc)-L-asparaginyl-[protein] (N-glucan mannose isomer 5A1,2) + 4 beta-D-mannose</text>
        <dbReference type="Rhea" id="RHEA:56008"/>
        <dbReference type="Rhea" id="RHEA-COMP:14356"/>
        <dbReference type="Rhea" id="RHEA-COMP:14367"/>
        <dbReference type="ChEBI" id="CHEBI:15377"/>
        <dbReference type="ChEBI" id="CHEBI:28563"/>
        <dbReference type="ChEBI" id="CHEBI:59087"/>
        <dbReference type="ChEBI" id="CHEBI:139493"/>
        <dbReference type="EC" id="3.2.1.113"/>
    </reaction>
</comment>
<feature type="active site" evidence="11">
    <location>
        <position position="406"/>
    </location>
</feature>
<feature type="region of interest" description="Disordered" evidence="15">
    <location>
        <begin position="72"/>
        <end position="98"/>
    </location>
</feature>
<keyword evidence="6 12" id="KW-0106">Calcium</keyword>
<evidence type="ECO:0000256" key="1">
    <source>
        <dbReference type="ARBA" id="ARBA00001913"/>
    </source>
</evidence>
<dbReference type="InterPro" id="IPR012341">
    <property type="entry name" value="6hp_glycosidase-like_sf"/>
</dbReference>
<comment type="caution">
    <text evidence="17">The sequence shown here is derived from an EMBL/GenBank/DDBJ whole genome shotgun (WGS) entry which is preliminary data.</text>
</comment>
<protein>
    <recommendedName>
        <fullName evidence="14">alpha-1,2-Mannosidase</fullName>
        <ecNumber evidence="14">3.2.1.-</ecNumber>
    </recommendedName>
</protein>
<evidence type="ECO:0000256" key="16">
    <source>
        <dbReference type="SAM" id="Phobius"/>
    </source>
</evidence>
<dbReference type="Proteomes" id="UP000698800">
    <property type="component" value="Unassembled WGS sequence"/>
</dbReference>
<evidence type="ECO:0000256" key="9">
    <source>
        <dbReference type="ARBA" id="ARBA00047669"/>
    </source>
</evidence>
<dbReference type="PROSITE" id="PS00061">
    <property type="entry name" value="ADH_SHORT"/>
    <property type="match status" value="1"/>
</dbReference>
<keyword evidence="14" id="KW-0326">Glycosidase</keyword>
<dbReference type="InterPro" id="IPR020904">
    <property type="entry name" value="Sc_DH/Rdtase_CS"/>
</dbReference>
<dbReference type="CDD" id="cd05233">
    <property type="entry name" value="SDR_c"/>
    <property type="match status" value="1"/>
</dbReference>
<comment type="cofactor">
    <cofactor evidence="1 12">
        <name>Ca(2+)</name>
        <dbReference type="ChEBI" id="CHEBI:29108"/>
    </cofactor>
</comment>
<dbReference type="EC" id="3.2.1.-" evidence="14"/>
<dbReference type="Pfam" id="PF13561">
    <property type="entry name" value="adh_short_C2"/>
    <property type="match status" value="1"/>
</dbReference>
<evidence type="ECO:0000256" key="15">
    <source>
        <dbReference type="SAM" id="MobiDB-lite"/>
    </source>
</evidence>
<keyword evidence="8 13" id="KW-1015">Disulfide bond</keyword>
<keyword evidence="5 14" id="KW-0378">Hydrolase</keyword>
<dbReference type="InterPro" id="IPR002347">
    <property type="entry name" value="SDR_fam"/>
</dbReference>
<feature type="region of interest" description="Disordered" evidence="15">
    <location>
        <begin position="707"/>
        <end position="738"/>
    </location>
</feature>
<dbReference type="Pfam" id="PF01532">
    <property type="entry name" value="Glyco_hydro_47"/>
    <property type="match status" value="1"/>
</dbReference>
<evidence type="ECO:0000256" key="8">
    <source>
        <dbReference type="ARBA" id="ARBA00023157"/>
    </source>
</evidence>
<dbReference type="FunFam" id="3.40.50.720:FF:000084">
    <property type="entry name" value="Short-chain dehydrogenase reductase"/>
    <property type="match status" value="1"/>
</dbReference>
<keyword evidence="18" id="KW-1185">Reference proteome</keyword>
<dbReference type="InterPro" id="IPR036026">
    <property type="entry name" value="Seven-hairpin_glycosidases"/>
</dbReference>
<dbReference type="InterPro" id="IPR001382">
    <property type="entry name" value="Glyco_hydro_47"/>
</dbReference>
<dbReference type="GO" id="GO:0036503">
    <property type="term" value="P:ERAD pathway"/>
    <property type="evidence" value="ECO:0007669"/>
    <property type="project" value="UniProtKB-ARBA"/>
</dbReference>
<dbReference type="AlphaFoldDB" id="A0A9P8IA66"/>
<keyword evidence="4 12" id="KW-0479">Metal-binding</keyword>
<feature type="transmembrane region" description="Helical" evidence="16">
    <location>
        <begin position="138"/>
        <end position="155"/>
    </location>
</feature>
<evidence type="ECO:0000313" key="17">
    <source>
        <dbReference type="EMBL" id="KAH0543526.1"/>
    </source>
</evidence>
<evidence type="ECO:0000256" key="12">
    <source>
        <dbReference type="PIRSR" id="PIRSR601382-2"/>
    </source>
</evidence>
<keyword evidence="16" id="KW-1133">Transmembrane helix</keyword>
<gene>
    <name evidence="17" type="ORF">FGG08_002194</name>
</gene>
<dbReference type="Gene3D" id="3.40.50.720">
    <property type="entry name" value="NAD(P)-binding Rossmann-like Domain"/>
    <property type="match status" value="1"/>
</dbReference>
<dbReference type="GO" id="GO:0016020">
    <property type="term" value="C:membrane"/>
    <property type="evidence" value="ECO:0007669"/>
    <property type="project" value="InterPro"/>
</dbReference>
<evidence type="ECO:0000256" key="2">
    <source>
        <dbReference type="ARBA" id="ARBA00004922"/>
    </source>
</evidence>
<organism evidence="17 18">
    <name type="scientific">Glutinoglossum americanum</name>
    <dbReference type="NCBI Taxonomy" id="1670608"/>
    <lineage>
        <taxon>Eukaryota</taxon>
        <taxon>Fungi</taxon>
        <taxon>Dikarya</taxon>
        <taxon>Ascomycota</taxon>
        <taxon>Pezizomycotina</taxon>
        <taxon>Geoglossomycetes</taxon>
        <taxon>Geoglossales</taxon>
        <taxon>Geoglossaceae</taxon>
        <taxon>Glutinoglossum</taxon>
    </lineage>
</organism>
<dbReference type="OrthoDB" id="8118055at2759"/>
<feature type="disulfide bond" evidence="13">
    <location>
        <begin position="473"/>
        <end position="516"/>
    </location>
</feature>
<dbReference type="GO" id="GO:0005783">
    <property type="term" value="C:endoplasmic reticulum"/>
    <property type="evidence" value="ECO:0007669"/>
    <property type="project" value="TreeGrafter"/>
</dbReference>
<dbReference type="GO" id="GO:0005975">
    <property type="term" value="P:carbohydrate metabolic process"/>
    <property type="evidence" value="ECO:0007669"/>
    <property type="project" value="InterPro"/>
</dbReference>
<proteinExistence type="inferred from homology"/>
<feature type="active site" description="Proton donor" evidence="11">
    <location>
        <position position="259"/>
    </location>
</feature>
<dbReference type="EMBL" id="JAGHQL010000031">
    <property type="protein sequence ID" value="KAH0543526.1"/>
    <property type="molecule type" value="Genomic_DNA"/>
</dbReference>
<dbReference type="PANTHER" id="PTHR11742:SF55">
    <property type="entry name" value="ENDOPLASMIC RETICULUM MANNOSYL-OLIGOSACCHARIDE 1,2-ALPHA-MANNOSIDASE"/>
    <property type="match status" value="1"/>
</dbReference>
<dbReference type="PANTHER" id="PTHR11742">
    <property type="entry name" value="MANNOSYL-OLIGOSACCHARIDE ALPHA-1,2-MANNOSIDASE-RELATED"/>
    <property type="match status" value="1"/>
</dbReference>
<comment type="catalytic activity">
    <reaction evidence="9">
        <text>N(4)-(alpha-D-Man-(1-&gt;2)-alpha-D-Man-(1-&gt;2)-alpha-D-Man-(1-&gt;3)-[alpha-D-Man-(1-&gt;3)-[alpha-D-Man-(1-&gt;2)-alpha-D-Man-(1-&gt;6)]-alpha-D-Man-(1-&gt;6)]-beta-D-Man-(1-&gt;4)-beta-D-GlcNAc-(1-&gt;4)-beta-D-GlcNAc)-L-asparaginyl-[protein] (N-glucan mannose isomer 8A1,2,3B1,3) + 3 H2O = N(4)-(alpha-D-Man-(1-&gt;3)-[alpha-D-Man-(1-&gt;3)-[alpha-D-Man-(1-&gt;6)]-alpha-D-Man-(1-&gt;6)]-beta-D-Man-(1-&gt;4)-beta-D-GlcNAc-(1-&gt;4)-beta-D-GlcNAc)-L-asparaginyl-[protein] (N-glucan mannose isomer 5A1,2) + 3 beta-D-mannose</text>
        <dbReference type="Rhea" id="RHEA:56028"/>
        <dbReference type="Rhea" id="RHEA-COMP:14358"/>
        <dbReference type="Rhea" id="RHEA-COMP:14367"/>
        <dbReference type="ChEBI" id="CHEBI:15377"/>
        <dbReference type="ChEBI" id="CHEBI:28563"/>
        <dbReference type="ChEBI" id="CHEBI:59087"/>
        <dbReference type="ChEBI" id="CHEBI:60628"/>
        <dbReference type="EC" id="3.2.1.113"/>
    </reaction>
</comment>
<keyword evidence="7" id="KW-0521">NADP</keyword>
<accession>A0A9P8IA66</accession>
<reference evidence="17" key="1">
    <citation type="submission" date="2021-03" db="EMBL/GenBank/DDBJ databases">
        <title>Comparative genomics and phylogenomic investigation of the class Geoglossomycetes provide insights into ecological specialization and systematics.</title>
        <authorList>
            <person name="Melie T."/>
            <person name="Pirro S."/>
            <person name="Miller A.N."/>
            <person name="Quandt A."/>
        </authorList>
    </citation>
    <scope>NUCLEOTIDE SEQUENCE</scope>
    <source>
        <strain evidence="17">GBOQ0MN5Z8</strain>
    </source>
</reference>
<dbReference type="PRINTS" id="PR00747">
    <property type="entry name" value="GLYHDRLASE47"/>
</dbReference>
<comment type="similarity">
    <text evidence="3 14">Belongs to the glycosyl hydrolase 47 family.</text>
</comment>
<evidence type="ECO:0000256" key="4">
    <source>
        <dbReference type="ARBA" id="ARBA00022723"/>
    </source>
</evidence>
<feature type="active site" description="Proton donor" evidence="11">
    <location>
        <position position="530"/>
    </location>
</feature>
<dbReference type="InterPro" id="IPR050749">
    <property type="entry name" value="Glycosyl_Hydrolase_47"/>
</dbReference>
<evidence type="ECO:0000256" key="6">
    <source>
        <dbReference type="ARBA" id="ARBA00022837"/>
    </source>
</evidence>
<evidence type="ECO:0000256" key="7">
    <source>
        <dbReference type="ARBA" id="ARBA00022857"/>
    </source>
</evidence>
<evidence type="ECO:0000313" key="18">
    <source>
        <dbReference type="Proteomes" id="UP000698800"/>
    </source>
</evidence>
<keyword evidence="16" id="KW-0472">Membrane</keyword>
<sequence>MNTRDPFGLHHKTSALAILQSKASVAANSAAAFSLQTFETGKQVLEDSGVLPDDMSFSLPNNIPSFTNPQRRFEDSRWGSSGTVHGQPSGGAGSRTGGGLGSGFGGYFKDKDLPLYKDKPFTYAASRRKRSLWRRKRVFAGIVLFLGLLYWLGLFSRSERKSMWNWQPEALDWDRRRERVRDAFILSWDAYEHYAWGFDEYHPTSKKSRQMVPKGLGWIIVDSLDTMILMNLTSRLSNAREWISTSLDYNQDSNVNTFETTIRMLGGLLSAHYLSTTFPEMAPLVGGGKIDEDLYLEKAIDLAERLMGAYESPSGIPYASVNLKTMEGIPSHVDGGASSTAEAGSLQLEMKYVAKLTGEKAYWDKAEKVMQVIDDNSVQDGLAPIFIYATTGEFRDSTIRLGSRGDSYYEYLLKQYLQTSEQEPIYRDMYDQALSGVRRHMITYSKPSHHTFIAELPQGIGGELSPKMDHLVCFMPGTIALGATGGLTEAEAKRLPTWGKKQEDEMRLARELMQTCFGMYRATLTGLAPEIAWFEIDDPPLHEGEATPPDNLSADIDADWKQDYIIKDGDAHNLQRPETVESLFILWRITGDTRYREWGWEIFESFEKYSRVANDAGFTSLDNVKEIPPTQRDNMESFWLAETLKYFYLLFSPNDILPLDKVVFNTEAHPFPRFELGKLFKTGWERKPRAWTSAASTEQVMSRSILASNPTQSTSATARATRHRLNNQDEPIPPRPSRHSLRNKVAIVTGAGSRSNGIGNGRASAVLLAEAGCNVVCVDLNLPWAERTVQMINDEGREAGFGNAVVVCADVTQAEECERVVREAVRRFGRVDVLVNNVGVGGPPGDATTVKPSEWVKGLQVNVTSMMLMAKYAIPAMQRNKRGPLRGSIINIGSVAGLKGGSPGLLYPTSKGAITNMTRAMAAHHAPAGIRVNCLIAKGMLYTPMMYHNGMTPQAREARRQRSLLKTEGYGWDCGAAVRWLASEEARWVTGVILPVDAGVTAAVETDLPEASIMKAVEKAKL</sequence>
<evidence type="ECO:0000256" key="13">
    <source>
        <dbReference type="PIRSR" id="PIRSR601382-3"/>
    </source>
</evidence>
<dbReference type="InterPro" id="IPR036291">
    <property type="entry name" value="NAD(P)-bd_dom_sf"/>
</dbReference>
<dbReference type="GO" id="GO:0005509">
    <property type="term" value="F:calcium ion binding"/>
    <property type="evidence" value="ECO:0007669"/>
    <property type="project" value="InterPro"/>
</dbReference>
<keyword evidence="16" id="KW-0812">Transmembrane</keyword>
<feature type="compositionally biased region" description="Gly residues" evidence="15">
    <location>
        <begin position="88"/>
        <end position="98"/>
    </location>
</feature>
<dbReference type="Gene3D" id="1.50.10.10">
    <property type="match status" value="1"/>
</dbReference>
<evidence type="ECO:0000256" key="11">
    <source>
        <dbReference type="PIRSR" id="PIRSR601382-1"/>
    </source>
</evidence>
<dbReference type="GO" id="GO:0004571">
    <property type="term" value="F:mannosyl-oligosaccharide 1,2-alpha-mannosidase activity"/>
    <property type="evidence" value="ECO:0007669"/>
    <property type="project" value="UniProtKB-EC"/>
</dbReference>
<feature type="binding site" evidence="12">
    <location>
        <position position="666"/>
    </location>
    <ligand>
        <name>Ca(2+)</name>
        <dbReference type="ChEBI" id="CHEBI:29108"/>
    </ligand>
</feature>
<evidence type="ECO:0000256" key="14">
    <source>
        <dbReference type="RuleBase" id="RU361193"/>
    </source>
</evidence>
<comment type="pathway">
    <text evidence="2">Protein modification; protein glycosylation.</text>
</comment>
<dbReference type="SUPFAM" id="SSF48225">
    <property type="entry name" value="Seven-hairpin glycosidases"/>
    <property type="match status" value="1"/>
</dbReference>
<name>A0A9P8IA66_9PEZI</name>
<evidence type="ECO:0000256" key="10">
    <source>
        <dbReference type="ARBA" id="ARBA00048605"/>
    </source>
</evidence>